<comment type="caution">
    <text evidence="1">The sequence shown here is derived from an EMBL/GenBank/DDBJ whole genome shotgun (WGS) entry which is preliminary data.</text>
</comment>
<evidence type="ECO:0000313" key="1">
    <source>
        <dbReference type="EMBL" id="KAG6964738.1"/>
    </source>
</evidence>
<protein>
    <submittedName>
        <fullName evidence="1">Uncharacterized protein</fullName>
    </submittedName>
</protein>
<organism evidence="1 2">
    <name type="scientific">Phytophthora aleatoria</name>
    <dbReference type="NCBI Taxonomy" id="2496075"/>
    <lineage>
        <taxon>Eukaryota</taxon>
        <taxon>Sar</taxon>
        <taxon>Stramenopiles</taxon>
        <taxon>Oomycota</taxon>
        <taxon>Peronosporomycetes</taxon>
        <taxon>Peronosporales</taxon>
        <taxon>Peronosporaceae</taxon>
        <taxon>Phytophthora</taxon>
    </lineage>
</organism>
<sequence length="97" mass="11258">MRTVLLRTGTQSKEREPLSACQTGIEVLQVEKSRLEPIAKKLLMRIVEKDAKLTQLLNASERWDHRGILRRTVAARATSSRWIMHVRLFLAVKYFVL</sequence>
<evidence type="ECO:0000313" key="2">
    <source>
        <dbReference type="Proteomes" id="UP000709295"/>
    </source>
</evidence>
<dbReference type="Proteomes" id="UP000709295">
    <property type="component" value="Unassembled WGS sequence"/>
</dbReference>
<accession>A0A8J5M7Z2</accession>
<proteinExistence type="predicted"/>
<keyword evidence="2" id="KW-1185">Reference proteome</keyword>
<name>A0A8J5M7Z2_9STRA</name>
<dbReference type="AlphaFoldDB" id="A0A8J5M7Z2"/>
<gene>
    <name evidence="1" type="ORF">JG688_00007571</name>
</gene>
<dbReference type="EMBL" id="JAENGY010000368">
    <property type="protein sequence ID" value="KAG6964738.1"/>
    <property type="molecule type" value="Genomic_DNA"/>
</dbReference>
<reference evidence="1" key="1">
    <citation type="submission" date="2021-01" db="EMBL/GenBank/DDBJ databases">
        <title>Phytophthora aleatoria, a newly-described species from Pinus radiata is distinct from Phytophthora cactorum isolates based on comparative genomics.</title>
        <authorList>
            <person name="Mcdougal R."/>
            <person name="Panda P."/>
            <person name="Williams N."/>
            <person name="Studholme D.J."/>
        </authorList>
    </citation>
    <scope>NUCLEOTIDE SEQUENCE</scope>
    <source>
        <strain evidence="1">NZFS 4037</strain>
    </source>
</reference>